<feature type="domain" description="RING-type" evidence="5">
    <location>
        <begin position="50"/>
        <end position="89"/>
    </location>
</feature>
<dbReference type="GO" id="GO:0005080">
    <property type="term" value="F:protein kinase C binding"/>
    <property type="evidence" value="ECO:0007669"/>
    <property type="project" value="TreeGrafter"/>
</dbReference>
<dbReference type="SMART" id="SM00291">
    <property type="entry name" value="ZnF_ZZ"/>
    <property type="match status" value="2"/>
</dbReference>
<gene>
    <name evidence="7" type="ORF">PPACK8108_LOCUS17333</name>
</gene>
<dbReference type="InterPro" id="IPR001841">
    <property type="entry name" value="Znf_RING"/>
</dbReference>
<evidence type="ECO:0000256" key="1">
    <source>
        <dbReference type="ARBA" id="ARBA00022723"/>
    </source>
</evidence>
<dbReference type="SMART" id="SM00184">
    <property type="entry name" value="RING"/>
    <property type="match status" value="1"/>
</dbReference>
<evidence type="ECO:0000256" key="3">
    <source>
        <dbReference type="ARBA" id="ARBA00022833"/>
    </source>
</evidence>
<dbReference type="CDD" id="cd02249">
    <property type="entry name" value="ZZ"/>
    <property type="match status" value="2"/>
</dbReference>
<dbReference type="SMART" id="SM00504">
    <property type="entry name" value="Ubox"/>
    <property type="match status" value="1"/>
</dbReference>
<dbReference type="Gene3D" id="3.30.60.90">
    <property type="match status" value="2"/>
</dbReference>
<dbReference type="Proteomes" id="UP001153365">
    <property type="component" value="Unassembled WGS sequence"/>
</dbReference>
<organism evidence="7 8">
    <name type="scientific">Phakopsora pachyrhizi</name>
    <name type="common">Asian soybean rust disease fungus</name>
    <dbReference type="NCBI Taxonomy" id="170000"/>
    <lineage>
        <taxon>Eukaryota</taxon>
        <taxon>Fungi</taxon>
        <taxon>Dikarya</taxon>
        <taxon>Basidiomycota</taxon>
        <taxon>Pucciniomycotina</taxon>
        <taxon>Pucciniomycetes</taxon>
        <taxon>Pucciniales</taxon>
        <taxon>Phakopsoraceae</taxon>
        <taxon>Phakopsora</taxon>
    </lineage>
</organism>
<dbReference type="GO" id="GO:0070530">
    <property type="term" value="F:K63-linked polyubiquitin modification-dependent protein binding"/>
    <property type="evidence" value="ECO:0007669"/>
    <property type="project" value="TreeGrafter"/>
</dbReference>
<evidence type="ECO:0000256" key="2">
    <source>
        <dbReference type="ARBA" id="ARBA00022771"/>
    </source>
</evidence>
<keyword evidence="2 4" id="KW-0863">Zinc-finger</keyword>
<dbReference type="GO" id="GO:0044753">
    <property type="term" value="C:amphisome"/>
    <property type="evidence" value="ECO:0007669"/>
    <property type="project" value="TreeGrafter"/>
</dbReference>
<evidence type="ECO:0000259" key="6">
    <source>
        <dbReference type="PROSITE" id="PS50135"/>
    </source>
</evidence>
<dbReference type="GO" id="GO:0008270">
    <property type="term" value="F:zinc ion binding"/>
    <property type="evidence" value="ECO:0007669"/>
    <property type="project" value="UniProtKB-KW"/>
</dbReference>
<accession>A0AAV0BBT8</accession>
<dbReference type="AlphaFoldDB" id="A0AAV0BBT8"/>
<dbReference type="SUPFAM" id="SSF57850">
    <property type="entry name" value="RING/U-box"/>
    <property type="match status" value="3"/>
</dbReference>
<feature type="domain" description="ZZ-type" evidence="6">
    <location>
        <begin position="316"/>
        <end position="369"/>
    </location>
</feature>
<dbReference type="PROSITE" id="PS00518">
    <property type="entry name" value="ZF_RING_1"/>
    <property type="match status" value="1"/>
</dbReference>
<dbReference type="Pfam" id="PF00569">
    <property type="entry name" value="ZZ"/>
    <property type="match status" value="2"/>
</dbReference>
<evidence type="ECO:0000256" key="4">
    <source>
        <dbReference type="PROSITE-ProRule" id="PRU00228"/>
    </source>
</evidence>
<keyword evidence="3" id="KW-0862">Zinc</keyword>
<dbReference type="Gene3D" id="3.30.40.10">
    <property type="entry name" value="Zinc/RING finger domain, C3HC4 (zinc finger)"/>
    <property type="match status" value="1"/>
</dbReference>
<evidence type="ECO:0000313" key="7">
    <source>
        <dbReference type="EMBL" id="CAH7683680.1"/>
    </source>
</evidence>
<feature type="domain" description="ZZ-type" evidence="6">
    <location>
        <begin position="251"/>
        <end position="303"/>
    </location>
</feature>
<evidence type="ECO:0000259" key="5">
    <source>
        <dbReference type="PROSITE" id="PS50089"/>
    </source>
</evidence>
<reference evidence="7" key="1">
    <citation type="submission" date="2022-06" db="EMBL/GenBank/DDBJ databases">
        <authorList>
            <consortium name="SYNGENTA / RWTH Aachen University"/>
        </authorList>
    </citation>
    <scope>NUCLEOTIDE SEQUENCE</scope>
</reference>
<dbReference type="GO" id="GO:0035973">
    <property type="term" value="P:aggrephagy"/>
    <property type="evidence" value="ECO:0007669"/>
    <property type="project" value="TreeGrafter"/>
</dbReference>
<dbReference type="EMBL" id="CALTRL010004842">
    <property type="protein sequence ID" value="CAH7683680.1"/>
    <property type="molecule type" value="Genomic_DNA"/>
</dbReference>
<evidence type="ECO:0000313" key="8">
    <source>
        <dbReference type="Proteomes" id="UP001153365"/>
    </source>
</evidence>
<dbReference type="InterPro" id="IPR000433">
    <property type="entry name" value="Znf_ZZ"/>
</dbReference>
<evidence type="ECO:0008006" key="9">
    <source>
        <dbReference type="Google" id="ProtNLM"/>
    </source>
</evidence>
<dbReference type="GO" id="GO:0016235">
    <property type="term" value="C:aggresome"/>
    <property type="evidence" value="ECO:0007669"/>
    <property type="project" value="TreeGrafter"/>
</dbReference>
<dbReference type="InterPro" id="IPR013083">
    <property type="entry name" value="Znf_RING/FYVE/PHD"/>
</dbReference>
<dbReference type="InterPro" id="IPR003613">
    <property type="entry name" value="Ubox_domain"/>
</dbReference>
<keyword evidence="8" id="KW-1185">Reference proteome</keyword>
<dbReference type="Pfam" id="PF13923">
    <property type="entry name" value="zf-C3HC4_2"/>
    <property type="match status" value="1"/>
</dbReference>
<protein>
    <recommendedName>
        <fullName evidence="9">RING-type domain-containing protein</fullName>
    </recommendedName>
</protein>
<dbReference type="InterPro" id="IPR043145">
    <property type="entry name" value="Znf_ZZ_sf"/>
</dbReference>
<dbReference type="InterPro" id="IPR052260">
    <property type="entry name" value="Autophagy_Rcpt_SigReg"/>
</dbReference>
<keyword evidence="1" id="KW-0479">Metal-binding</keyword>
<dbReference type="GO" id="GO:0004842">
    <property type="term" value="F:ubiquitin-protein transferase activity"/>
    <property type="evidence" value="ECO:0007669"/>
    <property type="project" value="InterPro"/>
</dbReference>
<comment type="caution">
    <text evidence="7">The sequence shown here is derived from an EMBL/GenBank/DDBJ whole genome shotgun (WGS) entry which is preliminary data.</text>
</comment>
<dbReference type="PANTHER" id="PTHR15090">
    <property type="entry name" value="SEQUESTOSOME 1-RELATED"/>
    <property type="match status" value="1"/>
</dbReference>
<dbReference type="InterPro" id="IPR017907">
    <property type="entry name" value="Znf_RING_CS"/>
</dbReference>
<sequence>MSYSEASSSNVPVSSLRTEKTDLKEHVRRFVDQCGYMYPDEARISKTLICAICSEPWSDPVITSPCGHVFCSGCIKTWLRHVSSCPNDRRILSSQDIVPAPRILRELVDELVVICSLGCGWEGRRDDWKAHLETNCAESDRIRSMVTGVRVQIDSHGDVDPITDLGEEETFRQRWKKLACEVHTLKKELKEQAEVIEKWKDKVSKVKISSLFFFGGGGGSLGKKLQLQLKQVAESPETDEVSTPATGRDIFHPANCDFCKKIIRGIRFKCLKCPDLDSCFNCYRTINQTHPVHDFAMIRFPGDIQVVCLPEWRIAHPGVICNNCLNGVVGPRFKCVICTDYDLCHHCMALPRSPHPIGHPMTRYVNPQNRCL</sequence>
<dbReference type="GO" id="GO:0016567">
    <property type="term" value="P:protein ubiquitination"/>
    <property type="evidence" value="ECO:0007669"/>
    <property type="project" value="InterPro"/>
</dbReference>
<dbReference type="GO" id="GO:0007032">
    <property type="term" value="P:endosome organization"/>
    <property type="evidence" value="ECO:0007669"/>
    <property type="project" value="TreeGrafter"/>
</dbReference>
<dbReference type="PROSITE" id="PS50089">
    <property type="entry name" value="ZF_RING_2"/>
    <property type="match status" value="1"/>
</dbReference>
<dbReference type="PROSITE" id="PS01357">
    <property type="entry name" value="ZF_ZZ_1"/>
    <property type="match status" value="1"/>
</dbReference>
<dbReference type="GO" id="GO:0000423">
    <property type="term" value="P:mitophagy"/>
    <property type="evidence" value="ECO:0007669"/>
    <property type="project" value="TreeGrafter"/>
</dbReference>
<name>A0AAV0BBT8_PHAPC</name>
<proteinExistence type="predicted"/>
<dbReference type="PANTHER" id="PTHR15090:SF0">
    <property type="entry name" value="SEQUESTOSOME-1"/>
    <property type="match status" value="1"/>
</dbReference>
<dbReference type="PROSITE" id="PS50135">
    <property type="entry name" value="ZF_ZZ_2"/>
    <property type="match status" value="2"/>
</dbReference>